<proteinExistence type="predicted"/>
<dbReference type="EMBL" id="LBIC01000005">
    <property type="protein sequence ID" value="KKW91699.1"/>
    <property type="molecule type" value="Genomic_DNA"/>
</dbReference>
<keyword evidence="1" id="KW-0472">Membrane</keyword>
<feature type="transmembrane region" description="Helical" evidence="1">
    <location>
        <begin position="105"/>
        <end position="124"/>
    </location>
</feature>
<keyword evidence="1" id="KW-1133">Transmembrane helix</keyword>
<sequence length="149" mass="15531">MNGSHLIGCALMILLLLPVLVLHSEKRMVADRFYGLIALSGLGFAGLVQGLPGLMIAALAGLGCLMLLSSVIAVITLRWRLRLLTGGHIKLLAAGATWLDPGGALRMLGVAIALFLLAALFLRVRKAGDPRPDMAAIAAVALLSAQLMA</sequence>
<protein>
    <submittedName>
        <fullName evidence="2">Uncharacterized protein</fullName>
    </submittedName>
</protein>
<organism evidence="2 3">
    <name type="scientific">Sphingobium chungbukense</name>
    <dbReference type="NCBI Taxonomy" id="56193"/>
    <lineage>
        <taxon>Bacteria</taxon>
        <taxon>Pseudomonadati</taxon>
        <taxon>Pseudomonadota</taxon>
        <taxon>Alphaproteobacteria</taxon>
        <taxon>Sphingomonadales</taxon>
        <taxon>Sphingomonadaceae</taxon>
        <taxon>Sphingobium</taxon>
    </lineage>
</organism>
<feature type="transmembrane region" description="Helical" evidence="1">
    <location>
        <begin position="54"/>
        <end position="74"/>
    </location>
</feature>
<dbReference type="Proteomes" id="UP000033874">
    <property type="component" value="Unassembled WGS sequence"/>
</dbReference>
<feature type="transmembrane region" description="Helical" evidence="1">
    <location>
        <begin position="29"/>
        <end position="48"/>
    </location>
</feature>
<dbReference type="AlphaFoldDB" id="A0A0M3AT62"/>
<dbReference type="STRING" id="56193.YP76_11175"/>
<evidence type="ECO:0000313" key="2">
    <source>
        <dbReference type="EMBL" id="KKW91699.1"/>
    </source>
</evidence>
<dbReference type="PATRIC" id="fig|56193.3.peg.2326"/>
<reference evidence="2 3" key="1">
    <citation type="submission" date="2015-04" db="EMBL/GenBank/DDBJ databases">
        <title>Genome sequence of aromatic hydrocarbons-degrading Sphingobium chungbukense DJ77.</title>
        <authorList>
            <person name="Kim Y.-C."/>
            <person name="Chae J.-C."/>
        </authorList>
    </citation>
    <scope>NUCLEOTIDE SEQUENCE [LARGE SCALE GENOMIC DNA]</scope>
    <source>
        <strain evidence="2 3">DJ77</strain>
    </source>
</reference>
<feature type="transmembrane region" description="Helical" evidence="1">
    <location>
        <begin position="6"/>
        <end position="22"/>
    </location>
</feature>
<accession>A0A0M3AT62</accession>
<name>A0A0M3AT62_9SPHN</name>
<keyword evidence="1" id="KW-0812">Transmembrane</keyword>
<comment type="caution">
    <text evidence="2">The sequence shown here is derived from an EMBL/GenBank/DDBJ whole genome shotgun (WGS) entry which is preliminary data.</text>
</comment>
<keyword evidence="3" id="KW-1185">Reference proteome</keyword>
<gene>
    <name evidence="2" type="ORF">YP76_11175</name>
</gene>
<evidence type="ECO:0000313" key="3">
    <source>
        <dbReference type="Proteomes" id="UP000033874"/>
    </source>
</evidence>
<evidence type="ECO:0000256" key="1">
    <source>
        <dbReference type="SAM" id="Phobius"/>
    </source>
</evidence>